<dbReference type="GO" id="GO:1990140">
    <property type="term" value="C:molybdopterin synthase complex"/>
    <property type="evidence" value="ECO:0007669"/>
    <property type="project" value="UniProtKB-UniRule"/>
</dbReference>
<comment type="subcellular location">
    <subcellularLocation>
        <location evidence="4">Cytoplasm</location>
    </subcellularLocation>
</comment>
<organism evidence="5 6">
    <name type="scientific">Glossina morsitans morsitans</name>
    <name type="common">Savannah tsetse fly</name>
    <dbReference type="NCBI Taxonomy" id="37546"/>
    <lineage>
        <taxon>Eukaryota</taxon>
        <taxon>Metazoa</taxon>
        <taxon>Ecdysozoa</taxon>
        <taxon>Arthropoda</taxon>
        <taxon>Hexapoda</taxon>
        <taxon>Insecta</taxon>
        <taxon>Pterygota</taxon>
        <taxon>Neoptera</taxon>
        <taxon>Endopterygota</taxon>
        <taxon>Diptera</taxon>
        <taxon>Brachycera</taxon>
        <taxon>Muscomorpha</taxon>
        <taxon>Hippoboscoidea</taxon>
        <taxon>Glossinidae</taxon>
        <taxon>Glossina</taxon>
    </lineage>
</organism>
<feature type="binding site" evidence="4">
    <location>
        <position position="117"/>
    </location>
    <ligand>
        <name>substrate</name>
    </ligand>
</feature>
<dbReference type="SUPFAM" id="SSF54690">
    <property type="entry name" value="Molybdopterin synthase subunit MoaE"/>
    <property type="match status" value="1"/>
</dbReference>
<reference evidence="5" key="1">
    <citation type="submission" date="2020-05" db="UniProtKB">
        <authorList>
            <consortium name="EnsemblMetazoa"/>
        </authorList>
    </citation>
    <scope>IDENTIFICATION</scope>
    <source>
        <strain evidence="5">Yale</strain>
    </source>
</reference>
<dbReference type="EnsemblMetazoa" id="GMOY011552-RA">
    <property type="protein sequence ID" value="GMOY011552-PA"/>
    <property type="gene ID" value="GMOY011552"/>
</dbReference>
<comment type="similarity">
    <text evidence="4">Belongs to the MoaE family. MOCS2B subfamily.</text>
</comment>
<sequence length="197" mass="22214">MNHLLLTHNSLDVGAISNLVGANSCGAISMFIGTTRDNFEHKRVVSLAYEAYEPMALKQLGNICDEIRKRWPDCLNIAIYHRLGFVPVGEASVVIGISSPHRQVSLESVAFAIDELKKTVPIWKKEVYDNQESAWKANKESKDRLEYIGGQSKHSLTPLLANKLFPWHRLRMACVGFLREDWVLSESAFVMSRGARE</sequence>
<gene>
    <name evidence="4" type="primary">Mocs2</name>
</gene>
<dbReference type="VEuPathDB" id="VectorBase:GMOY011552"/>
<dbReference type="UniPathway" id="UPA00344"/>
<evidence type="ECO:0000256" key="2">
    <source>
        <dbReference type="ARBA" id="ARBA00022679"/>
    </source>
</evidence>
<dbReference type="AlphaFoldDB" id="A0A1B0GE27"/>
<dbReference type="EC" id="2.8.1.12" evidence="4"/>
<dbReference type="Pfam" id="PF02391">
    <property type="entry name" value="MoaE"/>
    <property type="match status" value="1"/>
</dbReference>
<dbReference type="CDD" id="cd00756">
    <property type="entry name" value="MoaE"/>
    <property type="match status" value="1"/>
</dbReference>
<evidence type="ECO:0000256" key="4">
    <source>
        <dbReference type="HAMAP-Rule" id="MF_03052"/>
    </source>
</evidence>
<feature type="binding site" evidence="4">
    <location>
        <begin position="101"/>
        <end position="102"/>
    </location>
    <ligand>
        <name>substrate</name>
    </ligand>
</feature>
<dbReference type="HAMAP" id="MF_03052">
    <property type="entry name" value="MOC2B"/>
    <property type="match status" value="1"/>
</dbReference>
<comment type="function">
    <text evidence="4">Catalytic subunit of the molybdopterin synthase complex, a complex that catalyzes the conversion of precursor Z into molybdopterin. Acts by mediating the incorporation of 2 sulfur atoms from thiocarboxylated MOCS2A into precursor Z to generate a dithiolene group.</text>
</comment>
<proteinExistence type="inferred from homology"/>
<evidence type="ECO:0000256" key="1">
    <source>
        <dbReference type="ARBA" id="ARBA00022490"/>
    </source>
</evidence>
<dbReference type="GO" id="GO:0030366">
    <property type="term" value="F:molybdopterin synthase activity"/>
    <property type="evidence" value="ECO:0007669"/>
    <property type="project" value="UniProtKB-UniRule"/>
</dbReference>
<comment type="subunit">
    <text evidence="4">Heterotetramer; composed of 2 small (MOCS2A) and 2 large (MOCS2B) subunits.</text>
</comment>
<name>A0A1B0GE27_GLOMM</name>
<comment type="catalytic activity">
    <reaction evidence="4">
        <text>2 [molybdopterin-synthase sulfur-carrier protein]-C-terminal-Gly-aminoethanethioate + cyclic pyranopterin phosphate + H2O = molybdopterin + 2 [molybdopterin-synthase sulfur-carrier protein]-C-terminal Gly-Gly + 2 H(+)</text>
        <dbReference type="Rhea" id="RHEA:26333"/>
        <dbReference type="Rhea" id="RHEA-COMP:12202"/>
        <dbReference type="Rhea" id="RHEA-COMP:19907"/>
        <dbReference type="ChEBI" id="CHEBI:15377"/>
        <dbReference type="ChEBI" id="CHEBI:15378"/>
        <dbReference type="ChEBI" id="CHEBI:58698"/>
        <dbReference type="ChEBI" id="CHEBI:59648"/>
        <dbReference type="ChEBI" id="CHEBI:90778"/>
        <dbReference type="ChEBI" id="CHEBI:232372"/>
        <dbReference type="EC" id="2.8.1.12"/>
    </reaction>
</comment>
<evidence type="ECO:0000313" key="5">
    <source>
        <dbReference type="EnsemblMetazoa" id="GMOY011552-PA"/>
    </source>
</evidence>
<keyword evidence="3 4" id="KW-0501">Molybdenum cofactor biosynthesis</keyword>
<dbReference type="Proteomes" id="UP000092444">
    <property type="component" value="Unassembled WGS sequence"/>
</dbReference>
<dbReference type="GO" id="GO:0006777">
    <property type="term" value="P:Mo-molybdopterin cofactor biosynthetic process"/>
    <property type="evidence" value="ECO:0007669"/>
    <property type="project" value="UniProtKB-UniRule"/>
</dbReference>
<keyword evidence="6" id="KW-1185">Reference proteome</keyword>
<comment type="miscellaneous">
    <text evidence="4">This protein is produced by a bicistronic gene which also produces the large subunit (MOCS2A).</text>
</comment>
<comment type="pathway">
    <text evidence="4">Cofactor biosynthesis; molybdopterin biosynthesis.</text>
</comment>
<dbReference type="PhylomeDB" id="A0A1B0GE27"/>
<evidence type="ECO:0000256" key="3">
    <source>
        <dbReference type="ARBA" id="ARBA00023150"/>
    </source>
</evidence>
<dbReference type="EMBL" id="CCAG010012086">
    <property type="status" value="NOT_ANNOTATED_CDS"/>
    <property type="molecule type" value="Genomic_DNA"/>
</dbReference>
<dbReference type="InterPro" id="IPR003448">
    <property type="entry name" value="Mopterin_biosynth_MoaE"/>
</dbReference>
<keyword evidence="2 4" id="KW-0808">Transferase</keyword>
<keyword evidence="1 4" id="KW-0963">Cytoplasm</keyword>
<dbReference type="Gene3D" id="3.90.1170.40">
    <property type="entry name" value="Molybdopterin biosynthesis MoaE subunit"/>
    <property type="match status" value="1"/>
</dbReference>
<accession>A0A1B0GE27</accession>
<dbReference type="PANTHER" id="PTHR23404">
    <property type="entry name" value="MOLYBDOPTERIN SYNTHASE RELATED"/>
    <property type="match status" value="1"/>
</dbReference>
<evidence type="ECO:0000313" key="6">
    <source>
        <dbReference type="Proteomes" id="UP000092444"/>
    </source>
</evidence>
<dbReference type="InterPro" id="IPR028888">
    <property type="entry name" value="MOCS2B_euk"/>
</dbReference>
<dbReference type="InterPro" id="IPR036563">
    <property type="entry name" value="MoaE_sf"/>
</dbReference>
<protein>
    <recommendedName>
        <fullName evidence="4">Molybdopterin synthase catalytic subunit</fullName>
        <ecNumber evidence="4">2.8.1.12</ecNumber>
    </recommendedName>
    <alternativeName>
        <fullName evidence="4">Molybdenum cofactor synthesis protein 2 large subunit</fullName>
    </alternativeName>
    <alternativeName>
        <fullName evidence="4">Molybdenum cofactor synthesis protein 2B</fullName>
        <shortName evidence="4">MOCS2B</shortName>
    </alternativeName>
</protein>
<dbReference type="FunFam" id="3.90.1170.40:FF:000002">
    <property type="entry name" value="Molybdopterin synthase catalytic subunit"/>
    <property type="match status" value="1"/>
</dbReference>
<feature type="binding site" evidence="4">
    <location>
        <begin position="124"/>
        <end position="126"/>
    </location>
    <ligand>
        <name>substrate</name>
    </ligand>
</feature>